<organism evidence="2 3">
    <name type="scientific">Adineta steineri</name>
    <dbReference type="NCBI Taxonomy" id="433720"/>
    <lineage>
        <taxon>Eukaryota</taxon>
        <taxon>Metazoa</taxon>
        <taxon>Spiralia</taxon>
        <taxon>Gnathifera</taxon>
        <taxon>Rotifera</taxon>
        <taxon>Eurotatoria</taxon>
        <taxon>Bdelloidea</taxon>
        <taxon>Adinetida</taxon>
        <taxon>Adinetidae</taxon>
        <taxon>Adineta</taxon>
    </lineage>
</organism>
<gene>
    <name evidence="2" type="ORF">KXQ929_LOCUS52841</name>
</gene>
<evidence type="ECO:0000259" key="1">
    <source>
        <dbReference type="PROSITE" id="PS50011"/>
    </source>
</evidence>
<accession>A0A820R7C9</accession>
<dbReference type="InterPro" id="IPR001245">
    <property type="entry name" value="Ser-Thr/Tyr_kinase_cat_dom"/>
</dbReference>
<dbReference type="PANTHER" id="PTHR46538:SF3">
    <property type="entry name" value="PROTEIN KINASE DOMAIN-CONTAINING PROTEIN"/>
    <property type="match status" value="1"/>
</dbReference>
<dbReference type="InterPro" id="IPR011009">
    <property type="entry name" value="Kinase-like_dom_sf"/>
</dbReference>
<evidence type="ECO:0000313" key="2">
    <source>
        <dbReference type="EMBL" id="CAF4431996.1"/>
    </source>
</evidence>
<dbReference type="Pfam" id="PF07714">
    <property type="entry name" value="PK_Tyr_Ser-Thr"/>
    <property type="match status" value="1"/>
</dbReference>
<dbReference type="InterPro" id="IPR051585">
    <property type="entry name" value="STE20_Ser/Thr_Kinases"/>
</dbReference>
<dbReference type="Proteomes" id="UP000663868">
    <property type="component" value="Unassembled WGS sequence"/>
</dbReference>
<name>A0A820R7C9_9BILA</name>
<dbReference type="AlphaFoldDB" id="A0A820R7C9"/>
<dbReference type="GO" id="GO:0004672">
    <property type="term" value="F:protein kinase activity"/>
    <property type="evidence" value="ECO:0007669"/>
    <property type="project" value="InterPro"/>
</dbReference>
<feature type="non-terminal residue" evidence="2">
    <location>
        <position position="71"/>
    </location>
</feature>
<dbReference type="PROSITE" id="PS50011">
    <property type="entry name" value="PROTEIN_KINASE_DOM"/>
    <property type="match status" value="1"/>
</dbReference>
<proteinExistence type="predicted"/>
<dbReference type="PANTHER" id="PTHR46538">
    <property type="entry name" value="PROTEIN KINASE DOMAIN-CONTAINING PROTEIN"/>
    <property type="match status" value="1"/>
</dbReference>
<reference evidence="2" key="1">
    <citation type="submission" date="2021-02" db="EMBL/GenBank/DDBJ databases">
        <authorList>
            <person name="Nowell W R."/>
        </authorList>
    </citation>
    <scope>NUCLEOTIDE SEQUENCE</scope>
</reference>
<dbReference type="InterPro" id="IPR000719">
    <property type="entry name" value="Prot_kinase_dom"/>
</dbReference>
<dbReference type="GO" id="GO:0005524">
    <property type="term" value="F:ATP binding"/>
    <property type="evidence" value="ECO:0007669"/>
    <property type="project" value="InterPro"/>
</dbReference>
<dbReference type="EMBL" id="CAJOBB010028759">
    <property type="protein sequence ID" value="CAF4431996.1"/>
    <property type="molecule type" value="Genomic_DNA"/>
</dbReference>
<evidence type="ECO:0000313" key="3">
    <source>
        <dbReference type="Proteomes" id="UP000663868"/>
    </source>
</evidence>
<feature type="domain" description="Protein kinase" evidence="1">
    <location>
        <begin position="1"/>
        <end position="71"/>
    </location>
</feature>
<comment type="caution">
    <text evidence="2">The sequence shown here is derived from an EMBL/GenBank/DDBJ whole genome shotgun (WGS) entry which is preliminary data.</text>
</comment>
<protein>
    <recommendedName>
        <fullName evidence="1">Protein kinase domain-containing protein</fullName>
    </recommendedName>
</protein>
<dbReference type="Gene3D" id="1.10.510.10">
    <property type="entry name" value="Transferase(Phosphotransferase) domain 1"/>
    <property type="match status" value="1"/>
</dbReference>
<dbReference type="SUPFAM" id="SSF56112">
    <property type="entry name" value="Protein kinase-like (PK-like)"/>
    <property type="match status" value="1"/>
</dbReference>
<sequence length="71" mass="8366">MAPEVFFCEANTDMSYDFRVDIWSFGITLIEMAEMDPPYHEMRAERVGAKIRQATPPTLKNIRQWSTDFFD</sequence>